<sequence length="78" mass="9125">MNEFEERFDLFPSRTVPYRPLGFVPLDVPDRFQFGEMDMIQFDTPLRCLVRIETGVVDRVSFPGGHFLVEFEEQPTAI</sequence>
<evidence type="ECO:0000313" key="1">
    <source>
        <dbReference type="EMBL" id="QZP38773.1"/>
    </source>
</evidence>
<organism evidence="1 2">
    <name type="scientific">Halobaculum magnesiiphilum</name>
    <dbReference type="NCBI Taxonomy" id="1017351"/>
    <lineage>
        <taxon>Archaea</taxon>
        <taxon>Methanobacteriati</taxon>
        <taxon>Methanobacteriota</taxon>
        <taxon>Stenosarchaea group</taxon>
        <taxon>Halobacteria</taxon>
        <taxon>Halobacteriales</taxon>
        <taxon>Haloferacaceae</taxon>
        <taxon>Halobaculum</taxon>
    </lineage>
</organism>
<reference evidence="1 2" key="1">
    <citation type="journal article" date="2021" name="Int. J. Syst. Evol. Microbiol.">
        <title>Halobaculum halophilum sp. nov. and Halobaculum salinum sp. nov., isolated from salt lake and saline soil.</title>
        <authorList>
            <person name="Cui H.L."/>
            <person name="Shi X.W."/>
            <person name="Yin X.M."/>
            <person name="Yang X.Y."/>
            <person name="Hou J."/>
            <person name="Zhu L."/>
        </authorList>
    </citation>
    <scope>NUCLEOTIDE SEQUENCE [LARGE SCALE GENOMIC DNA]</scope>
    <source>
        <strain evidence="1 2">NBRC 109044</strain>
    </source>
</reference>
<name>A0A8T8WG94_9EURY</name>
<proteinExistence type="predicted"/>
<gene>
    <name evidence="1" type="ORF">K6T50_06455</name>
</gene>
<evidence type="ECO:0000313" key="2">
    <source>
        <dbReference type="Proteomes" id="UP000826254"/>
    </source>
</evidence>
<dbReference type="EMBL" id="CP081958">
    <property type="protein sequence ID" value="QZP38773.1"/>
    <property type="molecule type" value="Genomic_DNA"/>
</dbReference>
<dbReference type="Proteomes" id="UP000826254">
    <property type="component" value="Chromosome"/>
</dbReference>
<protein>
    <submittedName>
        <fullName evidence="1">Uncharacterized protein</fullName>
    </submittedName>
</protein>
<dbReference type="AlphaFoldDB" id="A0A8T8WG94"/>
<keyword evidence="2" id="KW-1185">Reference proteome</keyword>
<dbReference type="KEGG" id="hmp:K6T50_06455"/>
<accession>A0A8T8WG94</accession>